<comment type="caution">
    <text evidence="1">The sequence shown here is derived from an EMBL/GenBank/DDBJ whole genome shotgun (WGS) entry which is preliminary data.</text>
</comment>
<gene>
    <name evidence="1" type="ORF">LCGC14_1881440</name>
</gene>
<dbReference type="InterPro" id="IPR010994">
    <property type="entry name" value="RuvA_2-like"/>
</dbReference>
<dbReference type="Gene3D" id="1.10.150.20">
    <property type="entry name" value="5' to 3' exonuclease, C-terminal subdomain"/>
    <property type="match status" value="1"/>
</dbReference>
<proteinExistence type="predicted"/>
<sequence length="256" mass="29044">MSELIFKIDEFEPDEIEDLLKQSLTVVRGQLNRGGWADYMWPMYNGLVEQAERKQVGEILSDQPAIEEQIRRELQEKPEATLWLIVEGVARSIPLPGSNREGTAIYKARMCNTYKNYGHREPEEHFVVSHISKQPYERFTSFLTGLERIGVRVKFTVDYEATAKVLVQMAKSAQSPPTTLQRHNKPQITFRPNPHVMNLLGLYKSGVGPEMAEKLVDFYGSLWHIAQMNPEDIAADVPGMGVVSATKLLETIGRTV</sequence>
<name>A0A0F9G275_9ZZZZ</name>
<protein>
    <recommendedName>
        <fullName evidence="2">DisA/LigA helix-hairpin-helix motif domain-containing protein</fullName>
    </recommendedName>
</protein>
<dbReference type="Pfam" id="PF14520">
    <property type="entry name" value="HHH_5"/>
    <property type="match status" value="1"/>
</dbReference>
<dbReference type="SUPFAM" id="SSF47781">
    <property type="entry name" value="RuvA domain 2-like"/>
    <property type="match status" value="1"/>
</dbReference>
<dbReference type="EMBL" id="LAZR01019381">
    <property type="protein sequence ID" value="KKL92764.1"/>
    <property type="molecule type" value="Genomic_DNA"/>
</dbReference>
<evidence type="ECO:0000313" key="1">
    <source>
        <dbReference type="EMBL" id="KKL92764.1"/>
    </source>
</evidence>
<evidence type="ECO:0008006" key="2">
    <source>
        <dbReference type="Google" id="ProtNLM"/>
    </source>
</evidence>
<reference evidence="1" key="1">
    <citation type="journal article" date="2015" name="Nature">
        <title>Complex archaea that bridge the gap between prokaryotes and eukaryotes.</title>
        <authorList>
            <person name="Spang A."/>
            <person name="Saw J.H."/>
            <person name="Jorgensen S.L."/>
            <person name="Zaremba-Niedzwiedzka K."/>
            <person name="Martijn J."/>
            <person name="Lind A.E."/>
            <person name="van Eijk R."/>
            <person name="Schleper C."/>
            <person name="Guy L."/>
            <person name="Ettema T.J."/>
        </authorList>
    </citation>
    <scope>NUCLEOTIDE SEQUENCE</scope>
</reference>
<organism evidence="1">
    <name type="scientific">marine sediment metagenome</name>
    <dbReference type="NCBI Taxonomy" id="412755"/>
    <lineage>
        <taxon>unclassified sequences</taxon>
        <taxon>metagenomes</taxon>
        <taxon>ecological metagenomes</taxon>
    </lineage>
</organism>
<dbReference type="AlphaFoldDB" id="A0A0F9G275"/>
<accession>A0A0F9G275</accession>